<dbReference type="InterPro" id="IPR027417">
    <property type="entry name" value="P-loop_NTPase"/>
</dbReference>
<evidence type="ECO:0000256" key="1">
    <source>
        <dbReference type="ARBA" id="ARBA00004323"/>
    </source>
</evidence>
<feature type="transmembrane region" description="Helical" evidence="10">
    <location>
        <begin position="15"/>
        <end position="37"/>
    </location>
</feature>
<evidence type="ECO:0000256" key="10">
    <source>
        <dbReference type="SAM" id="Phobius"/>
    </source>
</evidence>
<dbReference type="AlphaFoldDB" id="A0A6P5A1A9"/>
<keyword evidence="6 10" id="KW-1133">Transmembrane helix</keyword>
<dbReference type="Gene3D" id="3.40.50.300">
    <property type="entry name" value="P-loop containing nucleotide triphosphate hydrolases"/>
    <property type="match status" value="1"/>
</dbReference>
<organism evidence="11 12">
    <name type="scientific">Branchiostoma belcheri</name>
    <name type="common">Amphioxus</name>
    <dbReference type="NCBI Taxonomy" id="7741"/>
    <lineage>
        <taxon>Eukaryota</taxon>
        <taxon>Metazoa</taxon>
        <taxon>Chordata</taxon>
        <taxon>Cephalochordata</taxon>
        <taxon>Leptocardii</taxon>
        <taxon>Amphioxiformes</taxon>
        <taxon>Branchiostomatidae</taxon>
        <taxon>Branchiostoma</taxon>
    </lineage>
</organism>
<evidence type="ECO:0000256" key="4">
    <source>
        <dbReference type="ARBA" id="ARBA00022692"/>
    </source>
</evidence>
<keyword evidence="3" id="KW-0808">Transferase</keyword>
<dbReference type="RefSeq" id="XP_019647070.1">
    <property type="nucleotide sequence ID" value="XM_019791511.1"/>
</dbReference>
<accession>A0A6P5A1A9</accession>
<keyword evidence="8 10" id="KW-0472">Membrane</keyword>
<proteinExistence type="inferred from homology"/>
<dbReference type="PANTHER" id="PTHR14647:SF87">
    <property type="entry name" value="PUTATIVE-RELATED"/>
    <property type="match status" value="1"/>
</dbReference>
<keyword evidence="7" id="KW-0333">Golgi apparatus</keyword>
<protein>
    <submittedName>
        <fullName evidence="12">Uncharacterized protein LOC109487510</fullName>
    </submittedName>
</protein>
<dbReference type="InterPro" id="IPR009729">
    <property type="entry name" value="Gal-3-0_sulfotransfrase"/>
</dbReference>
<dbReference type="PROSITE" id="PS51257">
    <property type="entry name" value="PROKAR_LIPOPROTEIN"/>
    <property type="match status" value="1"/>
</dbReference>
<dbReference type="PANTHER" id="PTHR14647">
    <property type="entry name" value="GALACTOSE-3-O-SULFOTRANSFERASE"/>
    <property type="match status" value="1"/>
</dbReference>
<keyword evidence="4 10" id="KW-0812">Transmembrane</keyword>
<dbReference type="KEGG" id="bbel:109487510"/>
<dbReference type="GO" id="GO:0001733">
    <property type="term" value="F:galactosylceramide sulfotransferase activity"/>
    <property type="evidence" value="ECO:0007669"/>
    <property type="project" value="InterPro"/>
</dbReference>
<comment type="similarity">
    <text evidence="2">Belongs to the galactose-3-O-sulfotransferase family.</text>
</comment>
<reference evidence="12" key="1">
    <citation type="submission" date="2025-08" db="UniProtKB">
        <authorList>
            <consortium name="RefSeq"/>
        </authorList>
    </citation>
    <scope>IDENTIFICATION</scope>
    <source>
        <tissue evidence="12">Gonad</tissue>
    </source>
</reference>
<evidence type="ECO:0000313" key="11">
    <source>
        <dbReference type="Proteomes" id="UP000515135"/>
    </source>
</evidence>
<dbReference type="GO" id="GO:0009247">
    <property type="term" value="P:glycolipid biosynthetic process"/>
    <property type="evidence" value="ECO:0007669"/>
    <property type="project" value="InterPro"/>
</dbReference>
<dbReference type="GO" id="GO:0000139">
    <property type="term" value="C:Golgi membrane"/>
    <property type="evidence" value="ECO:0007669"/>
    <property type="project" value="UniProtKB-SubCell"/>
</dbReference>
<evidence type="ECO:0000256" key="6">
    <source>
        <dbReference type="ARBA" id="ARBA00022989"/>
    </source>
</evidence>
<dbReference type="GeneID" id="109487510"/>
<gene>
    <name evidence="12" type="primary">LOC109487510</name>
</gene>
<keyword evidence="9" id="KW-0325">Glycoprotein</keyword>
<evidence type="ECO:0000313" key="12">
    <source>
        <dbReference type="RefSeq" id="XP_019647070.1"/>
    </source>
</evidence>
<dbReference type="Proteomes" id="UP000515135">
    <property type="component" value="Unplaced"/>
</dbReference>
<evidence type="ECO:0000256" key="2">
    <source>
        <dbReference type="ARBA" id="ARBA00008124"/>
    </source>
</evidence>
<name>A0A6P5A1A9_BRABE</name>
<dbReference type="SUPFAM" id="SSF52540">
    <property type="entry name" value="P-loop containing nucleoside triphosphate hydrolases"/>
    <property type="match status" value="1"/>
</dbReference>
<sequence>MREGAGRWYLARRPLLTRLAAAALLSGTFSCVFFIYLTGERESALFKALKGGGRGLKTWNGSETQGGNVLRDGRQETWLSSGETEKGKTCEKKKDFVFVKVHKAGSTTTACIFQRFGYRHGATFVLPRNHKSDIGWPDLLKMEDLIPSAGGAFNILTDHIVYDRRLTDHLMTPRAVYLTILRHPLDHLKSVFNWFHLPHEYQLEHSHNPIATFLENPEKYQDPYVTSRQHRDPFSLTKNFMSFDLGYPMGLTDDQTAIQNFINQLDKEMFLVLILEHYMESLVLLKRLMCWRIQDILYDLKPKNQRQYAYRTMELPEKYKKKHQQWSNVDYALYNHFNKSLWNKISQQGDDFTREVEHFDKVVQKVSLYCRTVSAPVQGIAPNLTFPKSSWDDGFTVDPFFCTKLKMLWQDWEYVLKKTHKLPSNVSQSVKNTISYHPVSTLTTRDLLKIFQITAGPELKIAGQTKAGSYVKSRPMIVYRKPVKRYIPKGIQDANVVYQVKPGFNPKFHHETRWNNQYIVVHRDRPINQSQGTPKENRV</sequence>
<evidence type="ECO:0000256" key="8">
    <source>
        <dbReference type="ARBA" id="ARBA00023136"/>
    </source>
</evidence>
<evidence type="ECO:0000256" key="7">
    <source>
        <dbReference type="ARBA" id="ARBA00023034"/>
    </source>
</evidence>
<comment type="subcellular location">
    <subcellularLocation>
        <location evidence="1">Golgi apparatus membrane</location>
        <topology evidence="1">Single-pass type II membrane protein</topology>
    </subcellularLocation>
</comment>
<evidence type="ECO:0000256" key="9">
    <source>
        <dbReference type="ARBA" id="ARBA00023180"/>
    </source>
</evidence>
<keyword evidence="11" id="KW-1185">Reference proteome</keyword>
<evidence type="ECO:0000256" key="3">
    <source>
        <dbReference type="ARBA" id="ARBA00022679"/>
    </source>
</evidence>
<evidence type="ECO:0000256" key="5">
    <source>
        <dbReference type="ARBA" id="ARBA00022968"/>
    </source>
</evidence>
<dbReference type="Pfam" id="PF06990">
    <property type="entry name" value="Gal-3-0_sulfotr"/>
    <property type="match status" value="1"/>
</dbReference>
<dbReference type="OrthoDB" id="9991437at2759"/>
<keyword evidence="5" id="KW-0735">Signal-anchor</keyword>